<reference evidence="9 10" key="1">
    <citation type="submission" date="2021-03" db="EMBL/GenBank/DDBJ databases">
        <title>Novel species identification of genus Shewanella.</title>
        <authorList>
            <person name="Liu G."/>
            <person name="Zhang Q."/>
        </authorList>
    </citation>
    <scope>NUCLEOTIDE SEQUENCE [LARGE SCALE GENOMIC DNA]</scope>
    <source>
        <strain evidence="9 10">FJAT-52962</strain>
    </source>
</reference>
<protein>
    <submittedName>
        <fullName evidence="9">Acyl-CoA/acyl-ACP dehydrogenase</fullName>
    </submittedName>
</protein>
<evidence type="ECO:0000256" key="3">
    <source>
        <dbReference type="ARBA" id="ARBA00022630"/>
    </source>
</evidence>
<dbReference type="Gene3D" id="2.40.110.10">
    <property type="entry name" value="Butyryl-CoA Dehydrogenase, subunit A, domain 2"/>
    <property type="match status" value="1"/>
</dbReference>
<evidence type="ECO:0000256" key="4">
    <source>
        <dbReference type="ARBA" id="ARBA00022827"/>
    </source>
</evidence>
<dbReference type="PIRSF" id="PIRSF016578">
    <property type="entry name" value="HsaA"/>
    <property type="match status" value="1"/>
</dbReference>
<dbReference type="SUPFAM" id="SSF47203">
    <property type="entry name" value="Acyl-CoA dehydrogenase C-terminal domain-like"/>
    <property type="match status" value="1"/>
</dbReference>
<dbReference type="EMBL" id="CP071502">
    <property type="protein sequence ID" value="QSX36110.1"/>
    <property type="molecule type" value="Genomic_DNA"/>
</dbReference>
<dbReference type="Pfam" id="PF02771">
    <property type="entry name" value="Acyl-CoA_dh_N"/>
    <property type="match status" value="1"/>
</dbReference>
<evidence type="ECO:0000313" key="10">
    <source>
        <dbReference type="Proteomes" id="UP000663207"/>
    </source>
</evidence>
<dbReference type="InterPro" id="IPR037069">
    <property type="entry name" value="AcylCoA_DH/ox_N_sf"/>
</dbReference>
<dbReference type="RefSeq" id="WP_207379535.1">
    <property type="nucleotide sequence ID" value="NZ_CP071502.1"/>
</dbReference>
<dbReference type="PANTHER" id="PTHR43884:SF12">
    <property type="entry name" value="ISOVALERYL-COA DEHYDROGENASE, MITOCHONDRIAL-RELATED"/>
    <property type="match status" value="1"/>
</dbReference>
<dbReference type="InterPro" id="IPR046373">
    <property type="entry name" value="Acyl-CoA_Oxase/DH_mid-dom_sf"/>
</dbReference>
<proteinExistence type="inferred from homology"/>
<dbReference type="InterPro" id="IPR009100">
    <property type="entry name" value="AcylCoA_DH/oxidase_NM_dom_sf"/>
</dbReference>
<dbReference type="Gene3D" id="1.10.540.10">
    <property type="entry name" value="Acyl-CoA dehydrogenase/oxidase, N-terminal domain"/>
    <property type="match status" value="1"/>
</dbReference>
<evidence type="ECO:0000256" key="5">
    <source>
        <dbReference type="RuleBase" id="RU362125"/>
    </source>
</evidence>
<evidence type="ECO:0000259" key="6">
    <source>
        <dbReference type="Pfam" id="PF00441"/>
    </source>
</evidence>
<evidence type="ECO:0000313" key="9">
    <source>
        <dbReference type="EMBL" id="QSX36110.1"/>
    </source>
</evidence>
<dbReference type="InterPro" id="IPR009075">
    <property type="entry name" value="AcylCo_DH/oxidase_C"/>
</dbReference>
<feature type="domain" description="Acyl-CoA dehydrogenase/oxidase C-terminal" evidence="6">
    <location>
        <begin position="246"/>
        <end position="381"/>
    </location>
</feature>
<comment type="cofactor">
    <cofactor evidence="1 5">
        <name>FAD</name>
        <dbReference type="ChEBI" id="CHEBI:57692"/>
    </cofactor>
</comment>
<dbReference type="InterPro" id="IPR006091">
    <property type="entry name" value="Acyl-CoA_Oxase/DH_mid-dom"/>
</dbReference>
<dbReference type="InterPro" id="IPR036250">
    <property type="entry name" value="AcylCo_DH-like_C"/>
</dbReference>
<dbReference type="Gene3D" id="1.20.140.10">
    <property type="entry name" value="Butyryl-CoA Dehydrogenase, subunit A, domain 3"/>
    <property type="match status" value="1"/>
</dbReference>
<gene>
    <name evidence="9" type="ORF">JYB85_12280</name>
</gene>
<keyword evidence="4 5" id="KW-0274">FAD</keyword>
<evidence type="ECO:0000256" key="2">
    <source>
        <dbReference type="ARBA" id="ARBA00009347"/>
    </source>
</evidence>
<dbReference type="Pfam" id="PF02770">
    <property type="entry name" value="Acyl-CoA_dh_M"/>
    <property type="match status" value="1"/>
</dbReference>
<keyword evidence="10" id="KW-1185">Reference proteome</keyword>
<feature type="domain" description="Acyl-CoA dehydrogenase/oxidase N-terminal" evidence="8">
    <location>
        <begin position="8"/>
        <end position="115"/>
    </location>
</feature>
<dbReference type="SUPFAM" id="SSF56645">
    <property type="entry name" value="Acyl-CoA dehydrogenase NM domain-like"/>
    <property type="match status" value="1"/>
</dbReference>
<comment type="similarity">
    <text evidence="2 5">Belongs to the acyl-CoA dehydrogenase family.</text>
</comment>
<organism evidence="9 10">
    <name type="scientific">Shewanella sedimentimangrovi</name>
    <dbReference type="NCBI Taxonomy" id="2814293"/>
    <lineage>
        <taxon>Bacteria</taxon>
        <taxon>Pseudomonadati</taxon>
        <taxon>Pseudomonadota</taxon>
        <taxon>Gammaproteobacteria</taxon>
        <taxon>Alteromonadales</taxon>
        <taxon>Shewanellaceae</taxon>
        <taxon>Shewanella</taxon>
    </lineage>
</organism>
<evidence type="ECO:0000259" key="8">
    <source>
        <dbReference type="Pfam" id="PF02771"/>
    </source>
</evidence>
<name>A0ABX7QZS3_9GAMM</name>
<dbReference type="Pfam" id="PF00441">
    <property type="entry name" value="Acyl-CoA_dh_1"/>
    <property type="match status" value="1"/>
</dbReference>
<keyword evidence="3 5" id="KW-0285">Flavoprotein</keyword>
<accession>A0ABX7QZS3</accession>
<feature type="domain" description="Acyl-CoA oxidase/dehydrogenase middle" evidence="7">
    <location>
        <begin position="122"/>
        <end position="216"/>
    </location>
</feature>
<keyword evidence="5" id="KW-0560">Oxidoreductase</keyword>
<dbReference type="Proteomes" id="UP000663207">
    <property type="component" value="Chromosome"/>
</dbReference>
<dbReference type="PANTHER" id="PTHR43884">
    <property type="entry name" value="ACYL-COA DEHYDROGENASE"/>
    <property type="match status" value="1"/>
</dbReference>
<sequence>MHELISPALRELQTVAQAVTDEVIAPNAARVDEEARWPRESMAALADANLMGLHVPTRLGGHGQGLLALALLSETIARGCSSSALCFGMHCVGSAVIASKATAFHEQQYLVPIAENKHLTTLALSESGTGSHFYLPQTRLSRDGDYFEVNGTKQFVTNGGHADSYVISTQVSGQATDAGDFSCLIVDRDRPGMSWLDAWHGLGMRGNSSRGLQLEQLRVPVANLLGEEGDQIWYVFEVVAPFFLTAMAGTYLGLAEAALQDAVTHLRRRVYQHSGQSLADVSLLQVRLAEMKLRVEKCRALLYQAAFRGDQGRADTALHLMMAKADAADTATWVTNEAMSLGGGQAYRENGPQGRRLRDARAGHVMSPTTDLLKTWIGRQLLDLPLL</sequence>
<evidence type="ECO:0000259" key="7">
    <source>
        <dbReference type="Pfam" id="PF02770"/>
    </source>
</evidence>
<evidence type="ECO:0000256" key="1">
    <source>
        <dbReference type="ARBA" id="ARBA00001974"/>
    </source>
</evidence>
<dbReference type="InterPro" id="IPR013786">
    <property type="entry name" value="AcylCoA_DH/ox_N"/>
</dbReference>